<protein>
    <recommendedName>
        <fullName evidence="3">Intermembrane lipid transfer protein VPS13-like C-terminal domain-containing protein</fullName>
    </recommendedName>
</protein>
<keyword evidence="6" id="KW-1185">Reference proteome</keyword>
<evidence type="ECO:0000256" key="1">
    <source>
        <dbReference type="ARBA" id="ARBA00006545"/>
    </source>
</evidence>
<dbReference type="InterPro" id="IPR056748">
    <property type="entry name" value="VPS13-like_C"/>
</dbReference>
<dbReference type="AlphaFoldDB" id="L1IXT3"/>
<dbReference type="HOGENOM" id="CLU_057874_0_0_1"/>
<gene>
    <name evidence="4" type="ORF">GUITHDRAFT_154054</name>
</gene>
<organism evidence="4">
    <name type="scientific">Guillardia theta (strain CCMP2712)</name>
    <name type="common">Cryptophyte</name>
    <dbReference type="NCBI Taxonomy" id="905079"/>
    <lineage>
        <taxon>Eukaryota</taxon>
        <taxon>Cryptophyceae</taxon>
        <taxon>Pyrenomonadales</taxon>
        <taxon>Geminigeraceae</taxon>
        <taxon>Guillardia</taxon>
    </lineage>
</organism>
<feature type="domain" description="Intermembrane lipid transfer protein VPS13-like C-terminal" evidence="3">
    <location>
        <begin position="234"/>
        <end position="327"/>
    </location>
</feature>
<evidence type="ECO:0000313" key="6">
    <source>
        <dbReference type="Proteomes" id="UP000011087"/>
    </source>
</evidence>
<dbReference type="STRING" id="905079.L1IXT3"/>
<proteinExistence type="inferred from homology"/>
<feature type="region of interest" description="Disordered" evidence="2">
    <location>
        <begin position="172"/>
        <end position="198"/>
    </location>
</feature>
<dbReference type="GO" id="GO:0006623">
    <property type="term" value="P:protein targeting to vacuole"/>
    <property type="evidence" value="ECO:0007669"/>
    <property type="project" value="TreeGrafter"/>
</dbReference>
<dbReference type="Pfam" id="PF25037">
    <property type="entry name" value="VPS13_C"/>
    <property type="match status" value="1"/>
</dbReference>
<dbReference type="Proteomes" id="UP000011087">
    <property type="component" value="Unassembled WGS sequence"/>
</dbReference>
<evidence type="ECO:0000313" key="4">
    <source>
        <dbReference type="EMBL" id="EKX40689.1"/>
    </source>
</evidence>
<accession>L1IXT3</accession>
<reference evidence="4 6" key="1">
    <citation type="journal article" date="2012" name="Nature">
        <title>Algal genomes reveal evolutionary mosaicism and the fate of nucleomorphs.</title>
        <authorList>
            <consortium name="DOE Joint Genome Institute"/>
            <person name="Curtis B.A."/>
            <person name="Tanifuji G."/>
            <person name="Burki F."/>
            <person name="Gruber A."/>
            <person name="Irimia M."/>
            <person name="Maruyama S."/>
            <person name="Arias M.C."/>
            <person name="Ball S.G."/>
            <person name="Gile G.H."/>
            <person name="Hirakawa Y."/>
            <person name="Hopkins J.F."/>
            <person name="Kuo A."/>
            <person name="Rensing S.A."/>
            <person name="Schmutz J."/>
            <person name="Symeonidi A."/>
            <person name="Elias M."/>
            <person name="Eveleigh R.J."/>
            <person name="Herman E.K."/>
            <person name="Klute M.J."/>
            <person name="Nakayama T."/>
            <person name="Obornik M."/>
            <person name="Reyes-Prieto A."/>
            <person name="Armbrust E.V."/>
            <person name="Aves S.J."/>
            <person name="Beiko R.G."/>
            <person name="Coutinho P."/>
            <person name="Dacks J.B."/>
            <person name="Durnford D.G."/>
            <person name="Fast N.M."/>
            <person name="Green B.R."/>
            <person name="Grisdale C.J."/>
            <person name="Hempel F."/>
            <person name="Henrissat B."/>
            <person name="Hoppner M.P."/>
            <person name="Ishida K."/>
            <person name="Kim E."/>
            <person name="Koreny L."/>
            <person name="Kroth P.G."/>
            <person name="Liu Y."/>
            <person name="Malik S.B."/>
            <person name="Maier U.G."/>
            <person name="McRose D."/>
            <person name="Mock T."/>
            <person name="Neilson J.A."/>
            <person name="Onodera N.T."/>
            <person name="Poole A.M."/>
            <person name="Pritham E.J."/>
            <person name="Richards T.A."/>
            <person name="Rocap G."/>
            <person name="Roy S.W."/>
            <person name="Sarai C."/>
            <person name="Schaack S."/>
            <person name="Shirato S."/>
            <person name="Slamovits C.H."/>
            <person name="Spencer D.F."/>
            <person name="Suzuki S."/>
            <person name="Worden A.Z."/>
            <person name="Zauner S."/>
            <person name="Barry K."/>
            <person name="Bell C."/>
            <person name="Bharti A.K."/>
            <person name="Crow J.A."/>
            <person name="Grimwood J."/>
            <person name="Kramer R."/>
            <person name="Lindquist E."/>
            <person name="Lucas S."/>
            <person name="Salamov A."/>
            <person name="McFadden G.I."/>
            <person name="Lane C.E."/>
            <person name="Keeling P.J."/>
            <person name="Gray M.W."/>
            <person name="Grigoriev I.V."/>
            <person name="Archibald J.M."/>
        </authorList>
    </citation>
    <scope>NUCLEOTIDE SEQUENCE</scope>
    <source>
        <strain evidence="4 6">CCMP2712</strain>
    </source>
</reference>
<dbReference type="GeneID" id="17297340"/>
<dbReference type="EMBL" id="JH993029">
    <property type="protein sequence ID" value="EKX40689.1"/>
    <property type="molecule type" value="Genomic_DNA"/>
</dbReference>
<evidence type="ECO:0000259" key="3">
    <source>
        <dbReference type="Pfam" id="PF25037"/>
    </source>
</evidence>
<evidence type="ECO:0000256" key="2">
    <source>
        <dbReference type="SAM" id="MobiDB-lite"/>
    </source>
</evidence>
<evidence type="ECO:0000313" key="5">
    <source>
        <dbReference type="EnsemblProtists" id="EKX40689"/>
    </source>
</evidence>
<dbReference type="GO" id="GO:0045053">
    <property type="term" value="P:protein retention in Golgi apparatus"/>
    <property type="evidence" value="ECO:0007669"/>
    <property type="project" value="TreeGrafter"/>
</dbReference>
<dbReference type="InterPro" id="IPR026847">
    <property type="entry name" value="VPS13"/>
</dbReference>
<comment type="similarity">
    <text evidence="1">Belongs to the VPS13 family.</text>
</comment>
<reference evidence="6" key="2">
    <citation type="submission" date="2012-11" db="EMBL/GenBank/DDBJ databases">
        <authorList>
            <person name="Kuo A."/>
            <person name="Curtis B.A."/>
            <person name="Tanifuji G."/>
            <person name="Burki F."/>
            <person name="Gruber A."/>
            <person name="Irimia M."/>
            <person name="Maruyama S."/>
            <person name="Arias M.C."/>
            <person name="Ball S.G."/>
            <person name="Gile G.H."/>
            <person name="Hirakawa Y."/>
            <person name="Hopkins J.F."/>
            <person name="Rensing S.A."/>
            <person name="Schmutz J."/>
            <person name="Symeonidi A."/>
            <person name="Elias M."/>
            <person name="Eveleigh R.J."/>
            <person name="Herman E.K."/>
            <person name="Klute M.J."/>
            <person name="Nakayama T."/>
            <person name="Obornik M."/>
            <person name="Reyes-Prieto A."/>
            <person name="Armbrust E.V."/>
            <person name="Aves S.J."/>
            <person name="Beiko R.G."/>
            <person name="Coutinho P."/>
            <person name="Dacks J.B."/>
            <person name="Durnford D.G."/>
            <person name="Fast N.M."/>
            <person name="Green B.R."/>
            <person name="Grisdale C."/>
            <person name="Hempe F."/>
            <person name="Henrissat B."/>
            <person name="Hoppner M.P."/>
            <person name="Ishida K.-I."/>
            <person name="Kim E."/>
            <person name="Koreny L."/>
            <person name="Kroth P.G."/>
            <person name="Liu Y."/>
            <person name="Malik S.-B."/>
            <person name="Maier U.G."/>
            <person name="McRose D."/>
            <person name="Mock T."/>
            <person name="Neilson J.A."/>
            <person name="Onodera N.T."/>
            <person name="Poole A.M."/>
            <person name="Pritham E.J."/>
            <person name="Richards T.A."/>
            <person name="Rocap G."/>
            <person name="Roy S.W."/>
            <person name="Sarai C."/>
            <person name="Schaack S."/>
            <person name="Shirato S."/>
            <person name="Slamovits C.H."/>
            <person name="Spencer D.F."/>
            <person name="Suzuki S."/>
            <person name="Worden A.Z."/>
            <person name="Zauner S."/>
            <person name="Barry K."/>
            <person name="Bell C."/>
            <person name="Bharti A.K."/>
            <person name="Crow J.A."/>
            <person name="Grimwood J."/>
            <person name="Kramer R."/>
            <person name="Lindquist E."/>
            <person name="Lucas S."/>
            <person name="Salamov A."/>
            <person name="McFadden G.I."/>
            <person name="Lane C.E."/>
            <person name="Keeling P.J."/>
            <person name="Gray M.W."/>
            <person name="Grigoriev I.V."/>
            <person name="Archibald J.M."/>
        </authorList>
    </citation>
    <scope>NUCLEOTIDE SEQUENCE</scope>
    <source>
        <strain evidence="6">CCMP2712</strain>
    </source>
</reference>
<dbReference type="PaxDb" id="55529-EKX40689"/>
<reference evidence="5" key="3">
    <citation type="submission" date="2016-03" db="UniProtKB">
        <authorList>
            <consortium name="EnsemblProtists"/>
        </authorList>
    </citation>
    <scope>IDENTIFICATION</scope>
</reference>
<name>L1IXT3_GUITC</name>
<dbReference type="PANTHER" id="PTHR16166:SF93">
    <property type="entry name" value="INTERMEMBRANE LIPID TRANSFER PROTEIN VPS13"/>
    <property type="match status" value="1"/>
</dbReference>
<dbReference type="RefSeq" id="XP_005827669.1">
    <property type="nucleotide sequence ID" value="XM_005827612.1"/>
</dbReference>
<dbReference type="PANTHER" id="PTHR16166">
    <property type="entry name" value="VACUOLAR PROTEIN SORTING-ASSOCIATED PROTEIN VPS13"/>
    <property type="match status" value="1"/>
</dbReference>
<dbReference type="eggNOG" id="KOG1809">
    <property type="taxonomic scope" value="Eukaryota"/>
</dbReference>
<sequence length="384" mass="42043">MYFELLQLHPIVVNLSFYGTGALMDRASTEGGGLSYNPMFAAMKALGVVVTNIDKAPICLNALVLERPFATSQELSSSIRKHYRTQLIQQLYKLVGSFEFLGNPVGLVNNLGTGVQDFFYEPAQGMMKSPAEFAKGMQKGSLSLFKNSTYGVFNAASKITSSMSKSLVQLSGDSDYAQKRQESQSQRQKAGSSNLAQARQDALNEMSEGLMDLTSKATEAVRDTTKDGEVLKRLRPPRVNVGDGVLRLYDARSAYGCNAMRVIHSGSWKNDRYIGFCVLDANEAALVTDKNICVHKFSSHEVAWELPIVAVKEVQVDGSKVLVLPQDGIQPVNDAGAKTAVTPMTCTDSRYAEYLGDVIRRAVSVAGIEFMHRKSKTANSEYML</sequence>
<dbReference type="KEGG" id="gtt:GUITHDRAFT_154054"/>
<dbReference type="OrthoDB" id="428159at2759"/>
<dbReference type="EnsemblProtists" id="EKX40689">
    <property type="protein sequence ID" value="EKX40689"/>
    <property type="gene ID" value="GUITHDRAFT_154054"/>
</dbReference>